<dbReference type="Proteomes" id="UP000570361">
    <property type="component" value="Unassembled WGS sequence"/>
</dbReference>
<sequence length="38" mass="4556">MFVIMIMFVLVMTLMRIRVVSLRMRRFVIVPAAELICR</sequence>
<evidence type="ECO:0000313" key="1">
    <source>
        <dbReference type="EMBL" id="MBB3108876.1"/>
    </source>
</evidence>
<comment type="caution">
    <text evidence="1">The sequence shown here is derived from an EMBL/GenBank/DDBJ whole genome shotgun (WGS) entry which is preliminary data.</text>
</comment>
<evidence type="ECO:0000313" key="2">
    <source>
        <dbReference type="Proteomes" id="UP000570361"/>
    </source>
</evidence>
<accession>A0A7W5AVD4</accession>
<keyword evidence="2" id="KW-1185">Reference proteome</keyword>
<proteinExistence type="predicted"/>
<reference evidence="1 2" key="1">
    <citation type="submission" date="2020-08" db="EMBL/GenBank/DDBJ databases">
        <title>Genomic Encyclopedia of Type Strains, Phase III (KMG-III): the genomes of soil and plant-associated and newly described type strains.</title>
        <authorList>
            <person name="Whitman W."/>
        </authorList>
    </citation>
    <scope>NUCLEOTIDE SEQUENCE [LARGE SCALE GENOMIC DNA]</scope>
    <source>
        <strain evidence="1 2">CECT 5862</strain>
    </source>
</reference>
<gene>
    <name evidence="1" type="ORF">FHS18_000928</name>
</gene>
<dbReference type="EMBL" id="JACHXK010000002">
    <property type="protein sequence ID" value="MBB3108876.1"/>
    <property type="molecule type" value="Genomic_DNA"/>
</dbReference>
<dbReference type="AlphaFoldDB" id="A0A7W5AVD4"/>
<name>A0A7W5AVD4_9BACL</name>
<protein>
    <submittedName>
        <fullName evidence="1">Uncharacterized protein</fullName>
    </submittedName>
</protein>
<organism evidence="1 2">
    <name type="scientific">Paenibacillus phyllosphaerae</name>
    <dbReference type="NCBI Taxonomy" id="274593"/>
    <lineage>
        <taxon>Bacteria</taxon>
        <taxon>Bacillati</taxon>
        <taxon>Bacillota</taxon>
        <taxon>Bacilli</taxon>
        <taxon>Bacillales</taxon>
        <taxon>Paenibacillaceae</taxon>
        <taxon>Paenibacillus</taxon>
    </lineage>
</organism>